<sequence length="55" mass="5679">MALLAVFGRADRPMVAPLGIVITNPVAVVESTVTTVQLKLTVSLAALGCVSQPCR</sequence>
<accession>A0ABQ5XNJ8</accession>
<dbReference type="Proteomes" id="UP001156670">
    <property type="component" value="Unassembled WGS sequence"/>
</dbReference>
<name>A0ABQ5XNJ8_9GAMM</name>
<reference evidence="2" key="1">
    <citation type="journal article" date="2019" name="Int. J. Syst. Evol. Microbiol.">
        <title>The Global Catalogue of Microorganisms (GCM) 10K type strain sequencing project: providing services to taxonomists for standard genome sequencing and annotation.</title>
        <authorList>
            <consortium name="The Broad Institute Genomics Platform"/>
            <consortium name="The Broad Institute Genome Sequencing Center for Infectious Disease"/>
            <person name="Wu L."/>
            <person name="Ma J."/>
        </authorList>
    </citation>
    <scope>NUCLEOTIDE SEQUENCE [LARGE SCALE GENOMIC DNA]</scope>
    <source>
        <strain evidence="2">NBRC 111980</strain>
    </source>
</reference>
<keyword evidence="2" id="KW-1185">Reference proteome</keyword>
<comment type="caution">
    <text evidence="1">The sequence shown here is derived from an EMBL/GenBank/DDBJ whole genome shotgun (WGS) entry which is preliminary data.</text>
</comment>
<evidence type="ECO:0000313" key="1">
    <source>
        <dbReference type="EMBL" id="GLQ91969.1"/>
    </source>
</evidence>
<dbReference type="EMBL" id="BSOB01000008">
    <property type="protein sequence ID" value="GLQ91969.1"/>
    <property type="molecule type" value="Genomic_DNA"/>
</dbReference>
<proteinExistence type="predicted"/>
<protein>
    <submittedName>
        <fullName evidence="1">Uncharacterized protein</fullName>
    </submittedName>
</protein>
<gene>
    <name evidence="1" type="ORF">GCM10007901_09200</name>
</gene>
<organism evidence="1 2">
    <name type="scientific">Dyella acidisoli</name>
    <dbReference type="NCBI Taxonomy" id="1867834"/>
    <lineage>
        <taxon>Bacteria</taxon>
        <taxon>Pseudomonadati</taxon>
        <taxon>Pseudomonadota</taxon>
        <taxon>Gammaproteobacteria</taxon>
        <taxon>Lysobacterales</taxon>
        <taxon>Rhodanobacteraceae</taxon>
        <taxon>Dyella</taxon>
    </lineage>
</organism>
<evidence type="ECO:0000313" key="2">
    <source>
        <dbReference type="Proteomes" id="UP001156670"/>
    </source>
</evidence>